<name>A0A401YDM8_9ACTN</name>
<feature type="transmembrane region" description="Helical" evidence="11">
    <location>
        <begin position="67"/>
        <end position="88"/>
    </location>
</feature>
<feature type="transmembrane region" description="Helical" evidence="11">
    <location>
        <begin position="797"/>
        <end position="815"/>
    </location>
</feature>
<feature type="transmembrane region" description="Helical" evidence="11">
    <location>
        <begin position="657"/>
        <end position="680"/>
    </location>
</feature>
<keyword evidence="5" id="KW-0547">Nucleotide-binding</keyword>
<evidence type="ECO:0000313" key="15">
    <source>
        <dbReference type="Proteomes" id="UP000286931"/>
    </source>
</evidence>
<dbReference type="InterPro" id="IPR003593">
    <property type="entry name" value="AAA+_ATPase"/>
</dbReference>
<feature type="transmembrane region" description="Helical" evidence="11">
    <location>
        <begin position="878"/>
        <end position="899"/>
    </location>
</feature>
<evidence type="ECO:0000256" key="8">
    <source>
        <dbReference type="ARBA" id="ARBA00023136"/>
    </source>
</evidence>
<sequence length="1224" mass="129102">MNSPTSHTRARWGSRLLAQCRRHPSALLQSAVASLAIIGLSAIGPLIARRIVDDAAAGRTTALRGLVGALVGLAVLRFVGSFVAHYAIDRLALGVQHDLRRAVFASVQRLDGERHDGMRTGQLVSRAVVDLEAVRRFLAELPSIVGALLMGGFSVAAMVYLSPWLTLVTLGTIGLLGLATARAGRVLPPATWSARERQADLAQHIAERVAGVRVVHGFGQESREVDRLDTVARRLYSEQIRVAALKARPVVLMVALPGLGQVALLGLGGRLAMDGALSLGTFLAFSAYSASLIGPAGAATQLFLTIQTSRTAAERVHELIDTRPSITEAPDAQDLPPGPCGVRLEKVCFGYRPDEPVLADLSLTIRAGETLAVVGGSGSGKSTLGLLLPRFHDVDAGAVRIGPPGAECDVRGLRLDGLRADVGIVFQEAFLFADTIRANIAYGRPDASDERVTAAARAAAVHDFVTALPDGYDTVVGERGLTLSGGQRQRIALARALLTEPRLLILDEATSAVDGETEAAVHAALATAARDRTTLLIAHRRSTLALADRIAVLHRGRIVDVGTRAELEVRCPQFTALWAEREDDGEADRSPTRPAGTMPALWPEVAPPAPEGPWPEHTLAALPPAREQPALPAGLDPRAPDPDVRPVHLTRPIRRHVAAAAGLLALNALAAIALPSLIRAGIDDGVSAGSPAVLWTVTGLALLIVAVNAPALGVQTVTVARAGESALYLLRVRAFAHLQRLGPDYHQRHPAGRIMTRMTTDMDAVSVFVTEHLAMGLVEALLLAGVCVVLLLTDPGLALPALAVLPPVVLATLVFRRFSTRAYTTARERVGEVNAGFQEGASAVRVTQAHSGRQRSTDAFGRLSEAYRRAGLRARRHLALYFPFVTLLFDIGQAAVLAVGATRVAAGSLSVGTLVAFLLYLALLYAPIQQLSTAFDGYQQAAVGLRRIGELLATPVSVAAPEHPAPLPERLSGDVELVDVTFRYPGADHAALRNVSLRIAGGETVALVGATGAGKSTLVKLLSRAHDPDTGRVLVDGVDIRRYEPSAYRRRLGVVPQEPHLFTGDIAGNIGYARPDASPADIEAAATRVDALATIAALPLGFRRPIGERGHGLSAGQQQLVALARAELADPGLLLLDEATAGLDPATEATVLAASRRLAERRTTVLVTHRPAAAARADRIVVLHDGRIVEVGDHAELLAAGGRYARLWALDARAGRAAGSDHAA</sequence>
<dbReference type="PROSITE" id="PS00211">
    <property type="entry name" value="ABC_TRANSPORTER_1"/>
    <property type="match status" value="1"/>
</dbReference>
<evidence type="ECO:0000256" key="1">
    <source>
        <dbReference type="ARBA" id="ARBA00004651"/>
    </source>
</evidence>
<evidence type="ECO:0000259" key="12">
    <source>
        <dbReference type="PROSITE" id="PS50893"/>
    </source>
</evidence>
<feature type="transmembrane region" description="Helical" evidence="11">
    <location>
        <begin position="905"/>
        <end position="926"/>
    </location>
</feature>
<dbReference type="GO" id="GO:0140359">
    <property type="term" value="F:ABC-type transporter activity"/>
    <property type="evidence" value="ECO:0007669"/>
    <property type="project" value="InterPro"/>
</dbReference>
<evidence type="ECO:0000256" key="6">
    <source>
        <dbReference type="ARBA" id="ARBA00022840"/>
    </source>
</evidence>
<comment type="caution">
    <text evidence="14">The sequence shown here is derived from an EMBL/GenBank/DDBJ whole genome shotgun (WGS) entry which is preliminary data.</text>
</comment>
<keyword evidence="7 11" id="KW-1133">Transmembrane helix</keyword>
<feature type="domain" description="ABC transmembrane type-1" evidence="13">
    <location>
        <begin position="30"/>
        <end position="308"/>
    </location>
</feature>
<dbReference type="InterPro" id="IPR027417">
    <property type="entry name" value="P-loop_NTPase"/>
</dbReference>
<evidence type="ECO:0000256" key="3">
    <source>
        <dbReference type="ARBA" id="ARBA00022475"/>
    </source>
</evidence>
<dbReference type="Pfam" id="PF00664">
    <property type="entry name" value="ABC_membrane"/>
    <property type="match status" value="2"/>
</dbReference>
<feature type="transmembrane region" description="Helical" evidence="11">
    <location>
        <begin position="285"/>
        <end position="306"/>
    </location>
</feature>
<dbReference type="GO" id="GO:0005524">
    <property type="term" value="F:ATP binding"/>
    <property type="evidence" value="ECO:0007669"/>
    <property type="project" value="UniProtKB-KW"/>
</dbReference>
<evidence type="ECO:0000259" key="13">
    <source>
        <dbReference type="PROSITE" id="PS50929"/>
    </source>
</evidence>
<dbReference type="SUPFAM" id="SSF52540">
    <property type="entry name" value="P-loop containing nucleoside triphosphate hydrolases"/>
    <property type="match status" value="2"/>
</dbReference>
<feature type="transmembrane region" description="Helical" evidence="11">
    <location>
        <begin position="692"/>
        <end position="712"/>
    </location>
</feature>
<dbReference type="FunFam" id="3.40.50.300:FF:000299">
    <property type="entry name" value="ABC transporter ATP-binding protein/permease"/>
    <property type="match status" value="2"/>
</dbReference>
<feature type="transmembrane region" description="Helical" evidence="11">
    <location>
        <begin position="26"/>
        <end position="47"/>
    </location>
</feature>
<feature type="region of interest" description="Disordered" evidence="10">
    <location>
        <begin position="580"/>
        <end position="600"/>
    </location>
</feature>
<dbReference type="EMBL" id="BIFH01000013">
    <property type="protein sequence ID" value="GCD92707.1"/>
    <property type="molecule type" value="Genomic_DNA"/>
</dbReference>
<evidence type="ECO:0000256" key="5">
    <source>
        <dbReference type="ARBA" id="ARBA00022741"/>
    </source>
</evidence>
<comment type="subcellular location">
    <subcellularLocation>
        <location evidence="1">Cell membrane</location>
        <topology evidence="1">Multi-pass membrane protein</topology>
    </subcellularLocation>
</comment>
<organism evidence="14 15">
    <name type="scientific">Embleya hyalina</name>
    <dbReference type="NCBI Taxonomy" id="516124"/>
    <lineage>
        <taxon>Bacteria</taxon>
        <taxon>Bacillati</taxon>
        <taxon>Actinomycetota</taxon>
        <taxon>Actinomycetes</taxon>
        <taxon>Kitasatosporales</taxon>
        <taxon>Streptomycetaceae</taxon>
        <taxon>Embleya</taxon>
    </lineage>
</organism>
<dbReference type="GO" id="GO:0034040">
    <property type="term" value="F:ATPase-coupled lipid transmembrane transporter activity"/>
    <property type="evidence" value="ECO:0007669"/>
    <property type="project" value="TreeGrafter"/>
</dbReference>
<dbReference type="AlphaFoldDB" id="A0A401YDM8"/>
<dbReference type="Gene3D" id="1.20.1560.10">
    <property type="entry name" value="ABC transporter type 1, transmembrane domain"/>
    <property type="match status" value="2"/>
</dbReference>
<evidence type="ECO:0000313" key="14">
    <source>
        <dbReference type="EMBL" id="GCD92707.1"/>
    </source>
</evidence>
<dbReference type="Pfam" id="PF00005">
    <property type="entry name" value="ABC_tran"/>
    <property type="match status" value="2"/>
</dbReference>
<dbReference type="InterPro" id="IPR036640">
    <property type="entry name" value="ABC1_TM_sf"/>
</dbReference>
<dbReference type="PROSITE" id="PS50893">
    <property type="entry name" value="ABC_TRANSPORTER_2"/>
    <property type="match status" value="2"/>
</dbReference>
<protein>
    <submittedName>
        <fullName evidence="14">ABC transporter</fullName>
    </submittedName>
</protein>
<dbReference type="InterPro" id="IPR039421">
    <property type="entry name" value="Type_1_exporter"/>
</dbReference>
<dbReference type="InterPro" id="IPR011527">
    <property type="entry name" value="ABC1_TM_dom"/>
</dbReference>
<dbReference type="RefSeq" id="WP_126635047.1">
    <property type="nucleotide sequence ID" value="NZ_BIFH01000013.1"/>
</dbReference>
<evidence type="ECO:0000256" key="4">
    <source>
        <dbReference type="ARBA" id="ARBA00022692"/>
    </source>
</evidence>
<evidence type="ECO:0000256" key="11">
    <source>
        <dbReference type="SAM" id="Phobius"/>
    </source>
</evidence>
<feature type="transmembrane region" description="Helical" evidence="11">
    <location>
        <begin position="167"/>
        <end position="187"/>
    </location>
</feature>
<dbReference type="CDD" id="cd18546">
    <property type="entry name" value="ABC_6TM_Rv0194_D2_like"/>
    <property type="match status" value="1"/>
</dbReference>
<dbReference type="GO" id="GO:0005886">
    <property type="term" value="C:plasma membrane"/>
    <property type="evidence" value="ECO:0007669"/>
    <property type="project" value="UniProtKB-SubCell"/>
</dbReference>
<dbReference type="GO" id="GO:0016887">
    <property type="term" value="F:ATP hydrolysis activity"/>
    <property type="evidence" value="ECO:0007669"/>
    <property type="project" value="InterPro"/>
</dbReference>
<evidence type="ECO:0000256" key="2">
    <source>
        <dbReference type="ARBA" id="ARBA00022448"/>
    </source>
</evidence>
<keyword evidence="8 11" id="KW-0472">Membrane</keyword>
<keyword evidence="4 11" id="KW-0812">Transmembrane</keyword>
<keyword evidence="3" id="KW-1003">Cell membrane</keyword>
<keyword evidence="2" id="KW-0813">Transport</keyword>
<feature type="transmembrane region" description="Helical" evidence="11">
    <location>
        <begin position="250"/>
        <end position="273"/>
    </location>
</feature>
<dbReference type="PROSITE" id="PS50929">
    <property type="entry name" value="ABC_TM1F"/>
    <property type="match status" value="2"/>
</dbReference>
<keyword evidence="6" id="KW-0067">ATP-binding</keyword>
<dbReference type="PANTHER" id="PTHR24221:SF654">
    <property type="entry name" value="ATP-BINDING CASSETTE SUB-FAMILY B MEMBER 6"/>
    <property type="match status" value="1"/>
</dbReference>
<feature type="domain" description="ABC transporter" evidence="12">
    <location>
        <begin position="342"/>
        <end position="580"/>
    </location>
</feature>
<gene>
    <name evidence="14" type="ORF">EHYA_00346</name>
</gene>
<keyword evidence="15" id="KW-1185">Reference proteome</keyword>
<dbReference type="InterPro" id="IPR017871">
    <property type="entry name" value="ABC_transporter-like_CS"/>
</dbReference>
<reference evidence="14 15" key="1">
    <citation type="submission" date="2018-12" db="EMBL/GenBank/DDBJ databases">
        <title>Draft genome sequence of Embleya hyalina NBRC 13850T.</title>
        <authorList>
            <person name="Komaki H."/>
            <person name="Hosoyama A."/>
            <person name="Kimura A."/>
            <person name="Ichikawa N."/>
            <person name="Tamura T."/>
        </authorList>
    </citation>
    <scope>NUCLEOTIDE SEQUENCE [LARGE SCALE GENOMIC DNA]</scope>
    <source>
        <strain evidence="14 15">NBRC 13850</strain>
    </source>
</reference>
<proteinExistence type="inferred from homology"/>
<feature type="transmembrane region" description="Helical" evidence="11">
    <location>
        <begin position="765"/>
        <end position="791"/>
    </location>
</feature>
<evidence type="ECO:0000256" key="10">
    <source>
        <dbReference type="SAM" id="MobiDB-lite"/>
    </source>
</evidence>
<accession>A0A401YDM8</accession>
<dbReference type="PANTHER" id="PTHR24221">
    <property type="entry name" value="ATP-BINDING CASSETTE SUB-FAMILY B"/>
    <property type="match status" value="1"/>
</dbReference>
<evidence type="ECO:0000256" key="7">
    <source>
        <dbReference type="ARBA" id="ARBA00022989"/>
    </source>
</evidence>
<comment type="similarity">
    <text evidence="9">Belongs to the ABC transporter superfamily. Lipid exporter (TC 3.A.1.106) family.</text>
</comment>
<dbReference type="SMART" id="SM00382">
    <property type="entry name" value="AAA"/>
    <property type="match status" value="2"/>
</dbReference>
<feature type="domain" description="ABC transporter" evidence="12">
    <location>
        <begin position="975"/>
        <end position="1210"/>
    </location>
</feature>
<dbReference type="CDD" id="cd18543">
    <property type="entry name" value="ABC_6TM_Rv0194_D1_like"/>
    <property type="match status" value="1"/>
</dbReference>
<dbReference type="Proteomes" id="UP000286931">
    <property type="component" value="Unassembled WGS sequence"/>
</dbReference>
<dbReference type="InterPro" id="IPR003439">
    <property type="entry name" value="ABC_transporter-like_ATP-bd"/>
</dbReference>
<dbReference type="Gene3D" id="3.40.50.300">
    <property type="entry name" value="P-loop containing nucleotide triphosphate hydrolases"/>
    <property type="match status" value="2"/>
</dbReference>
<evidence type="ECO:0000256" key="9">
    <source>
        <dbReference type="ARBA" id="ARBA00061644"/>
    </source>
</evidence>
<feature type="domain" description="ABC transmembrane type-1" evidence="13">
    <location>
        <begin position="658"/>
        <end position="940"/>
    </location>
</feature>
<dbReference type="OrthoDB" id="9806127at2"/>
<dbReference type="SUPFAM" id="SSF90123">
    <property type="entry name" value="ABC transporter transmembrane region"/>
    <property type="match status" value="2"/>
</dbReference>